<feature type="chain" id="PRO_5043346985" evidence="2">
    <location>
        <begin position="31"/>
        <end position="368"/>
    </location>
</feature>
<dbReference type="SMART" id="SM00894">
    <property type="entry name" value="Excalibur"/>
    <property type="match status" value="1"/>
</dbReference>
<keyword evidence="2" id="KW-0732">Signal</keyword>
<sequence>MIRRPDLHWPAATALVVLVCAVSGCVPANADSPAFSTPTGPATSTGSSSAEAEPASAAQPTPGSATAVTGTAGTKAWPTSHPTTPAPSKAATAATTTVRAGAAITTLATLTVKGRAPKTGYDRARFGQAWADVDRNGCDTRNDILRRDLVRFTVKAGTNGCLVLKGTLKDPYTGRTIAFVRGPGTSTAVQIDHVVALSDAWQKGAQQWATSKRTAFANDPLNLLAVDGPTNAAKGDGDAATWLPPTKAVRCGYVARQVAVKHRYGLWVTAAERDAIIRVLSGCPGQALPTAKAVPLGGGAVAPAVTATPTSTGSVPRPSATAKASRTDPQFRTCREANAAGYGPYRRGVDPEYDWYQDRDHDGLVCER</sequence>
<dbReference type="InterPro" id="IPR008613">
    <property type="entry name" value="Excalibur_Ca-bd_domain"/>
</dbReference>
<dbReference type="PANTHER" id="PTHR24094">
    <property type="entry name" value="SECRETED PROTEIN"/>
    <property type="match status" value="1"/>
</dbReference>
<evidence type="ECO:0000313" key="4">
    <source>
        <dbReference type="EMBL" id="XBO42362.1"/>
    </source>
</evidence>
<dbReference type="InterPro" id="IPR011089">
    <property type="entry name" value="GmrSD_C"/>
</dbReference>
<feature type="domain" description="Excalibur calcium-binding" evidence="3">
    <location>
        <begin position="330"/>
        <end position="367"/>
    </location>
</feature>
<feature type="compositionally biased region" description="Low complexity" evidence="1">
    <location>
        <begin position="32"/>
        <end position="94"/>
    </location>
</feature>
<gene>
    <name evidence="4" type="ORF">ABEG17_12310</name>
</gene>
<feature type="region of interest" description="Disordered" evidence="1">
    <location>
        <begin position="30"/>
        <end position="94"/>
    </location>
</feature>
<proteinExistence type="predicted"/>
<protein>
    <submittedName>
        <fullName evidence="4">DUF1524 domain-containing protein</fullName>
    </submittedName>
</protein>
<dbReference type="AlphaFoldDB" id="A0AAU7JPM3"/>
<dbReference type="EMBL" id="CP157483">
    <property type="protein sequence ID" value="XBO42362.1"/>
    <property type="molecule type" value="Genomic_DNA"/>
</dbReference>
<dbReference type="Pfam" id="PF07510">
    <property type="entry name" value="GmrSD_C"/>
    <property type="match status" value="1"/>
</dbReference>
<organism evidence="4">
    <name type="scientific">Pedococcus sp. KACC 23699</name>
    <dbReference type="NCBI Taxonomy" id="3149228"/>
    <lineage>
        <taxon>Bacteria</taxon>
        <taxon>Bacillati</taxon>
        <taxon>Actinomycetota</taxon>
        <taxon>Actinomycetes</taxon>
        <taxon>Micrococcales</taxon>
        <taxon>Intrasporangiaceae</taxon>
        <taxon>Pedococcus</taxon>
    </lineage>
</organism>
<accession>A0AAU7JPM3</accession>
<dbReference type="Pfam" id="PF05901">
    <property type="entry name" value="Excalibur"/>
    <property type="match status" value="1"/>
</dbReference>
<evidence type="ECO:0000259" key="3">
    <source>
        <dbReference type="SMART" id="SM00894"/>
    </source>
</evidence>
<dbReference type="PANTHER" id="PTHR24094:SF15">
    <property type="entry name" value="AMP-DEPENDENT SYNTHETASE_LIGASE DOMAIN-CONTAINING PROTEIN-RELATED"/>
    <property type="match status" value="1"/>
</dbReference>
<evidence type="ECO:0000256" key="2">
    <source>
        <dbReference type="SAM" id="SignalP"/>
    </source>
</evidence>
<name>A0AAU7JPM3_9MICO</name>
<dbReference type="PROSITE" id="PS51257">
    <property type="entry name" value="PROKAR_LIPOPROTEIN"/>
    <property type="match status" value="1"/>
</dbReference>
<evidence type="ECO:0000256" key="1">
    <source>
        <dbReference type="SAM" id="MobiDB-lite"/>
    </source>
</evidence>
<feature type="signal peptide" evidence="2">
    <location>
        <begin position="1"/>
        <end position="30"/>
    </location>
</feature>
<dbReference type="RefSeq" id="WP_406829772.1">
    <property type="nucleotide sequence ID" value="NZ_CP157483.1"/>
</dbReference>
<feature type="region of interest" description="Disordered" evidence="1">
    <location>
        <begin position="308"/>
        <end position="329"/>
    </location>
</feature>
<reference evidence="4" key="1">
    <citation type="submission" date="2024-05" db="EMBL/GenBank/DDBJ databases">
        <authorList>
            <person name="Kim S."/>
            <person name="Heo J."/>
            <person name="Choi H."/>
            <person name="Choi Y."/>
            <person name="Kwon S.-W."/>
            <person name="Kim Y."/>
        </authorList>
    </citation>
    <scope>NUCLEOTIDE SEQUENCE</scope>
    <source>
        <strain evidence="4">KACC 23699</strain>
    </source>
</reference>